<evidence type="ECO:0000313" key="2">
    <source>
        <dbReference type="EMBL" id="KAK7506886.1"/>
    </source>
</evidence>
<sequence>MPGWAENKFLCIGYRPPIEPRRTDTSTAGVSVEASNKAWLEGQGYEVRPPPHIPHPSPDIKRGKKVCVAGSGMAATGARFLPISWRVSGELHLSA</sequence>
<protein>
    <submittedName>
        <fullName evidence="2">Uncharacterized protein</fullName>
    </submittedName>
</protein>
<comment type="caution">
    <text evidence="2">The sequence shown here is derived from an EMBL/GenBank/DDBJ whole genome shotgun (WGS) entry which is preliminary data.</text>
</comment>
<feature type="compositionally biased region" description="Pro residues" evidence="1">
    <location>
        <begin position="48"/>
        <end position="57"/>
    </location>
</feature>
<feature type="region of interest" description="Disordered" evidence="1">
    <location>
        <begin position="41"/>
        <end position="61"/>
    </location>
</feature>
<evidence type="ECO:0000313" key="3">
    <source>
        <dbReference type="Proteomes" id="UP001519460"/>
    </source>
</evidence>
<reference evidence="2 3" key="1">
    <citation type="journal article" date="2023" name="Sci. Data">
        <title>Genome assembly of the Korean intertidal mud-creeper Batillaria attramentaria.</title>
        <authorList>
            <person name="Patra A.K."/>
            <person name="Ho P.T."/>
            <person name="Jun S."/>
            <person name="Lee S.J."/>
            <person name="Kim Y."/>
            <person name="Won Y.J."/>
        </authorList>
    </citation>
    <scope>NUCLEOTIDE SEQUENCE [LARGE SCALE GENOMIC DNA]</scope>
    <source>
        <strain evidence="2">Wonlab-2016</strain>
    </source>
</reference>
<name>A0ABD0M618_9CAEN</name>
<organism evidence="2 3">
    <name type="scientific">Batillaria attramentaria</name>
    <dbReference type="NCBI Taxonomy" id="370345"/>
    <lineage>
        <taxon>Eukaryota</taxon>
        <taxon>Metazoa</taxon>
        <taxon>Spiralia</taxon>
        <taxon>Lophotrochozoa</taxon>
        <taxon>Mollusca</taxon>
        <taxon>Gastropoda</taxon>
        <taxon>Caenogastropoda</taxon>
        <taxon>Sorbeoconcha</taxon>
        <taxon>Cerithioidea</taxon>
        <taxon>Batillariidae</taxon>
        <taxon>Batillaria</taxon>
    </lineage>
</organism>
<dbReference type="Proteomes" id="UP001519460">
    <property type="component" value="Unassembled WGS sequence"/>
</dbReference>
<dbReference type="EMBL" id="JACVVK020000005">
    <property type="protein sequence ID" value="KAK7506886.1"/>
    <property type="molecule type" value="Genomic_DNA"/>
</dbReference>
<keyword evidence="3" id="KW-1185">Reference proteome</keyword>
<evidence type="ECO:0000256" key="1">
    <source>
        <dbReference type="SAM" id="MobiDB-lite"/>
    </source>
</evidence>
<dbReference type="AlphaFoldDB" id="A0ABD0M618"/>
<gene>
    <name evidence="2" type="ORF">BaRGS_00001737</name>
</gene>
<accession>A0ABD0M618</accession>
<proteinExistence type="predicted"/>